<evidence type="ECO:0000256" key="6">
    <source>
        <dbReference type="SAM" id="Coils"/>
    </source>
</evidence>
<keyword evidence="6" id="KW-0175">Coiled coil</keyword>
<evidence type="ECO:0000256" key="4">
    <source>
        <dbReference type="ARBA" id="ARBA00023163"/>
    </source>
</evidence>
<protein>
    <recommendedName>
        <fullName evidence="2">Regulatory protein zeste</fullName>
    </recommendedName>
</protein>
<gene>
    <name evidence="8" type="ORF">ABEB36_014136</name>
</gene>
<name>A0ABD1E3E6_HYPHA</name>
<evidence type="ECO:0000256" key="1">
    <source>
        <dbReference type="ARBA" id="ARBA00011764"/>
    </source>
</evidence>
<evidence type="ECO:0000259" key="7">
    <source>
        <dbReference type="Pfam" id="PF13873"/>
    </source>
</evidence>
<accession>A0ABD1E3E6</accession>
<comment type="subunit">
    <text evidence="1">Self-associates forming complexes of several hundred monomers.</text>
</comment>
<dbReference type="AlphaFoldDB" id="A0ABD1E3E6"/>
<comment type="caution">
    <text evidence="8">The sequence shown here is derived from an EMBL/GenBank/DDBJ whole genome shotgun (WGS) entry which is preliminary data.</text>
</comment>
<feature type="domain" description="Myb/SANT-like DNA-binding" evidence="7">
    <location>
        <begin position="18"/>
        <end position="84"/>
    </location>
</feature>
<proteinExistence type="predicted"/>
<dbReference type="EMBL" id="JBDJPC010000012">
    <property type="protein sequence ID" value="KAL1489203.1"/>
    <property type="molecule type" value="Genomic_DNA"/>
</dbReference>
<evidence type="ECO:0000256" key="5">
    <source>
        <dbReference type="ARBA" id="ARBA00025466"/>
    </source>
</evidence>
<dbReference type="Pfam" id="PF13873">
    <property type="entry name" value="Myb_DNA-bind_5"/>
    <property type="match status" value="1"/>
</dbReference>
<dbReference type="Proteomes" id="UP001566132">
    <property type="component" value="Unassembled WGS sequence"/>
</dbReference>
<keyword evidence="4" id="KW-0804">Transcription</keyword>
<sequence length="204" mass="23181">MSDSSDSEGTKELSQDKNEQFLFVTLLEDYQILFDKRMTPKIKHEKEDALKKLTAGFNQIIEKNLDSKQILKKFNNMKTKVKKIVDVKKTGNKKIKLSEWQRKFYDLWNIGENPILHKIPGACQAGVIEEDGPKPATNDESLIQLQKTCLRKQIEAAEAQIAAARAQQSSAEALERASIALINFTKAGEHLVDHIIQRDMSDQL</sequence>
<evidence type="ECO:0000256" key="2">
    <source>
        <dbReference type="ARBA" id="ARBA00016807"/>
    </source>
</evidence>
<dbReference type="InterPro" id="IPR028002">
    <property type="entry name" value="Myb_DNA-bind_5"/>
</dbReference>
<organism evidence="8 9">
    <name type="scientific">Hypothenemus hampei</name>
    <name type="common">Coffee berry borer</name>
    <dbReference type="NCBI Taxonomy" id="57062"/>
    <lineage>
        <taxon>Eukaryota</taxon>
        <taxon>Metazoa</taxon>
        <taxon>Ecdysozoa</taxon>
        <taxon>Arthropoda</taxon>
        <taxon>Hexapoda</taxon>
        <taxon>Insecta</taxon>
        <taxon>Pterygota</taxon>
        <taxon>Neoptera</taxon>
        <taxon>Endopterygota</taxon>
        <taxon>Coleoptera</taxon>
        <taxon>Polyphaga</taxon>
        <taxon>Cucujiformia</taxon>
        <taxon>Curculionidae</taxon>
        <taxon>Scolytinae</taxon>
        <taxon>Hypothenemus</taxon>
    </lineage>
</organism>
<comment type="function">
    <text evidence="5">Involved in transvection phenomena (= synapsis-dependent gene expression), where the synaptic pairing of chromosomes carrying genes with which zeste interacts influences the expression of these genes. Zeste binds to DNA and stimulates transcription from a nearby promoter.</text>
</comment>
<feature type="coiled-coil region" evidence="6">
    <location>
        <begin position="147"/>
        <end position="174"/>
    </location>
</feature>
<keyword evidence="9" id="KW-1185">Reference proteome</keyword>
<evidence type="ECO:0000313" key="8">
    <source>
        <dbReference type="EMBL" id="KAL1489203.1"/>
    </source>
</evidence>
<reference evidence="8 9" key="1">
    <citation type="submission" date="2024-05" db="EMBL/GenBank/DDBJ databases">
        <title>Genetic variation in Jamaican populations of the coffee berry borer (Hypothenemus hampei).</title>
        <authorList>
            <person name="Errbii M."/>
            <person name="Myrie A."/>
        </authorList>
    </citation>
    <scope>NUCLEOTIDE SEQUENCE [LARGE SCALE GENOMIC DNA]</scope>
    <source>
        <strain evidence="8">JA-Hopewell-2020-01-JO</strain>
        <tissue evidence="8">Whole body</tissue>
    </source>
</reference>
<evidence type="ECO:0000313" key="9">
    <source>
        <dbReference type="Proteomes" id="UP001566132"/>
    </source>
</evidence>
<keyword evidence="3" id="KW-0805">Transcription regulation</keyword>
<evidence type="ECO:0000256" key="3">
    <source>
        <dbReference type="ARBA" id="ARBA00023015"/>
    </source>
</evidence>